<proteinExistence type="predicted"/>
<dbReference type="Proteomes" id="UP000323257">
    <property type="component" value="Unassembled WGS sequence"/>
</dbReference>
<organism evidence="1 2">
    <name type="scientific">Paenibacillus methanolicus</name>
    <dbReference type="NCBI Taxonomy" id="582686"/>
    <lineage>
        <taxon>Bacteria</taxon>
        <taxon>Bacillati</taxon>
        <taxon>Bacillota</taxon>
        <taxon>Bacilli</taxon>
        <taxon>Bacillales</taxon>
        <taxon>Paenibacillaceae</taxon>
        <taxon>Paenibacillus</taxon>
    </lineage>
</organism>
<sequence length="197" mass="23309">MDFTAYMSHSLNKSEIADLCNRLNENPTSFPLLQAFIDELLPFNPRKIEKEWHVDFDYIGGTTILAGPCGISLTLSENVCYFHHYLRWRQFLINPDLQIMLRKVCYELREIFNASFVIYVPDNAARESAIMDFIWEGENRDIDYMREWLLVNCGPPKNKIVHIYKKLVDSWESDGYYIDYFQDREKLLKTSAIDKSR</sequence>
<evidence type="ECO:0000313" key="1">
    <source>
        <dbReference type="EMBL" id="TYP74563.1"/>
    </source>
</evidence>
<protein>
    <submittedName>
        <fullName evidence="1">Uncharacterized protein</fullName>
    </submittedName>
</protein>
<dbReference type="EMBL" id="VNHS01000005">
    <property type="protein sequence ID" value="TYP74563.1"/>
    <property type="molecule type" value="Genomic_DNA"/>
</dbReference>
<accession>A0A5S5C9A7</accession>
<comment type="caution">
    <text evidence="1">The sequence shown here is derived from an EMBL/GenBank/DDBJ whole genome shotgun (WGS) entry which is preliminary data.</text>
</comment>
<evidence type="ECO:0000313" key="2">
    <source>
        <dbReference type="Proteomes" id="UP000323257"/>
    </source>
</evidence>
<gene>
    <name evidence="1" type="ORF">BCM02_105107</name>
</gene>
<keyword evidence="2" id="KW-1185">Reference proteome</keyword>
<dbReference type="AlphaFoldDB" id="A0A5S5C9A7"/>
<name>A0A5S5C9A7_9BACL</name>
<reference evidence="1 2" key="1">
    <citation type="submission" date="2019-07" db="EMBL/GenBank/DDBJ databases">
        <title>Genomic Encyclopedia of Type Strains, Phase III (KMG-III): the genomes of soil and plant-associated and newly described type strains.</title>
        <authorList>
            <person name="Whitman W."/>
        </authorList>
    </citation>
    <scope>NUCLEOTIDE SEQUENCE [LARGE SCALE GENOMIC DNA]</scope>
    <source>
        <strain evidence="1 2">BL24</strain>
    </source>
</reference>